<dbReference type="Proteomes" id="UP001500460">
    <property type="component" value="Unassembled WGS sequence"/>
</dbReference>
<reference evidence="2" key="1">
    <citation type="journal article" date="2019" name="Int. J. Syst. Evol. Microbiol.">
        <title>The Global Catalogue of Microorganisms (GCM) 10K type strain sequencing project: providing services to taxonomists for standard genome sequencing and annotation.</title>
        <authorList>
            <consortium name="The Broad Institute Genomics Platform"/>
            <consortium name="The Broad Institute Genome Sequencing Center for Infectious Disease"/>
            <person name="Wu L."/>
            <person name="Ma J."/>
        </authorList>
    </citation>
    <scope>NUCLEOTIDE SEQUENCE [LARGE SCALE GENOMIC DNA]</scope>
    <source>
        <strain evidence="2">JCM 6922</strain>
    </source>
</reference>
<keyword evidence="2" id="KW-1185">Reference proteome</keyword>
<comment type="caution">
    <text evidence="1">The sequence shown here is derived from an EMBL/GenBank/DDBJ whole genome shotgun (WGS) entry which is preliminary data.</text>
</comment>
<gene>
    <name evidence="1" type="ORF">GCM10010421_01050</name>
</gene>
<evidence type="ECO:0000313" key="2">
    <source>
        <dbReference type="Proteomes" id="UP001500460"/>
    </source>
</evidence>
<dbReference type="EMBL" id="BAAATK010000001">
    <property type="protein sequence ID" value="GAA2419851.1"/>
    <property type="molecule type" value="Genomic_DNA"/>
</dbReference>
<organism evidence="1 2">
    <name type="scientific">Streptomyces glaucus</name>
    <dbReference type="NCBI Taxonomy" id="284029"/>
    <lineage>
        <taxon>Bacteria</taxon>
        <taxon>Bacillati</taxon>
        <taxon>Actinomycetota</taxon>
        <taxon>Actinomycetes</taxon>
        <taxon>Kitasatosporales</taxon>
        <taxon>Streptomycetaceae</taxon>
        <taxon>Streptomyces</taxon>
    </lineage>
</organism>
<proteinExistence type="predicted"/>
<sequence>MVKPGVMEPNGLAAGPRTDLDRGQWLGELRALMAAGGHDSPSTWLLVREPVIFSRTLGIKSLVLKQIPQLCPTAAAPFVVDVPCCEGWWLWRVRLLAEGSAHGGCRYLP</sequence>
<name>A0ABP5W6A3_9ACTN</name>
<accession>A0ABP5W6A3</accession>
<protein>
    <submittedName>
        <fullName evidence="1">Uncharacterized protein</fullName>
    </submittedName>
</protein>
<evidence type="ECO:0000313" key="1">
    <source>
        <dbReference type="EMBL" id="GAA2419851.1"/>
    </source>
</evidence>